<comment type="caution">
    <text evidence="1">The sequence shown here is derived from an EMBL/GenBank/DDBJ whole genome shotgun (WGS) entry which is preliminary data.</text>
</comment>
<organism evidence="1 2">
    <name type="scientific">Virgibacillus profundi</name>
    <dbReference type="NCBI Taxonomy" id="2024555"/>
    <lineage>
        <taxon>Bacteria</taxon>
        <taxon>Bacillati</taxon>
        <taxon>Bacillota</taxon>
        <taxon>Bacilli</taxon>
        <taxon>Bacillales</taxon>
        <taxon>Bacillaceae</taxon>
        <taxon>Virgibacillus</taxon>
    </lineage>
</organism>
<evidence type="ECO:0008006" key="3">
    <source>
        <dbReference type="Google" id="ProtNLM"/>
    </source>
</evidence>
<protein>
    <recommendedName>
        <fullName evidence="3">DUF2804 domain-containing protein</fullName>
    </recommendedName>
</protein>
<evidence type="ECO:0000313" key="2">
    <source>
        <dbReference type="Proteomes" id="UP000218887"/>
    </source>
</evidence>
<dbReference type="OrthoDB" id="9762066at2"/>
<dbReference type="AlphaFoldDB" id="A0A2A2I9N0"/>
<gene>
    <name evidence="1" type="ORF">CIL05_18390</name>
</gene>
<dbReference type="Proteomes" id="UP000218887">
    <property type="component" value="Unassembled WGS sequence"/>
</dbReference>
<reference evidence="1 2" key="1">
    <citation type="submission" date="2017-08" db="EMBL/GenBank/DDBJ databases">
        <title>Virgibacillus indicus sp. nov. and Virgibacillus profoundi sp. nov, two moderately halophilic bacteria isolated from marine sediment by using the Microfluidic Streak Plate.</title>
        <authorList>
            <person name="Xu B."/>
            <person name="Hu B."/>
            <person name="Wang J."/>
            <person name="Zhu Y."/>
            <person name="Huang L."/>
            <person name="Du W."/>
            <person name="Huang Y."/>
        </authorList>
    </citation>
    <scope>NUCLEOTIDE SEQUENCE [LARGE SCALE GENOMIC DNA]</scope>
    <source>
        <strain evidence="1 2">IO3-P3-H5</strain>
    </source>
</reference>
<name>A0A2A2I9N0_9BACI</name>
<evidence type="ECO:0000313" key="1">
    <source>
        <dbReference type="EMBL" id="PAV28078.1"/>
    </source>
</evidence>
<dbReference type="InterPro" id="IPR021243">
    <property type="entry name" value="DUF2804"/>
</dbReference>
<dbReference type="Pfam" id="PF10974">
    <property type="entry name" value="DUF2804"/>
    <property type="match status" value="1"/>
</dbReference>
<dbReference type="PANTHER" id="PTHR35868:SF3">
    <property type="entry name" value="DUF2804 DOMAIN-CONTAINING PROTEIN"/>
    <property type="match status" value="1"/>
</dbReference>
<keyword evidence="2" id="KW-1185">Reference proteome</keyword>
<dbReference type="EMBL" id="NPOA01000015">
    <property type="protein sequence ID" value="PAV28078.1"/>
    <property type="molecule type" value="Genomic_DNA"/>
</dbReference>
<accession>A0A2A2I9N0</accession>
<dbReference type="PANTHER" id="PTHR35868">
    <property type="entry name" value="DUF2804 DOMAIN-CONTAINING PROTEIN-RELATED"/>
    <property type="match status" value="1"/>
</dbReference>
<proteinExistence type="predicted"/>
<sequence length="339" mass="38781">MTTYTEREITQPVQLCDSNGNLNKESIGWARNPIITSNLTGHFLRKKKWNYWCVFGKDAMFSATISHLDYAAVCFVYTLEYSTKKFHEETILIPFSKKVVMSENVYDSMEAIHKDLGIFFVWNEDHMTLKVSSIDFGGEALKTDIKINYPTNLDTLNVVVPWNDNQFQFTAKHHCLPAEGEFSLGSKTFTFNPETDFAVLDYGRGVWPRESTWNWGMASGRQSDDVIGLNFGGQWTDRTGSNENAVILNGSITKINEDVEFIYDQADYMKPWKIHTVSEQVRLTFTPFFERKAYSNVLVVKSDVHQMVGHYSGEIQLPNGKTLVIDGLLGCIEEHMAKW</sequence>